<evidence type="ECO:0000256" key="6">
    <source>
        <dbReference type="ARBA" id="ARBA00023136"/>
    </source>
</evidence>
<comment type="function">
    <text evidence="7">Part of the tripartite ATP-independent periplasmic (TRAP) transport system.</text>
</comment>
<feature type="transmembrane region" description="Helical" evidence="7">
    <location>
        <begin position="275"/>
        <end position="295"/>
    </location>
</feature>
<feature type="transmembrane region" description="Helical" evidence="7">
    <location>
        <begin position="6"/>
        <end position="39"/>
    </location>
</feature>
<comment type="subunit">
    <text evidence="7">The complex comprises the extracytoplasmic solute receptor protein and the two transmembrane proteins.</text>
</comment>
<dbReference type="InterPro" id="IPR004681">
    <property type="entry name" value="TRAP_DctM"/>
</dbReference>
<dbReference type="PANTHER" id="PTHR33362">
    <property type="entry name" value="SIALIC ACID TRAP TRANSPORTER PERMEASE PROTEIN SIAT-RELATED"/>
    <property type="match status" value="1"/>
</dbReference>
<gene>
    <name evidence="9" type="ORF">GCM10023209_00820</name>
</gene>
<feature type="transmembrane region" description="Helical" evidence="7">
    <location>
        <begin position="148"/>
        <end position="169"/>
    </location>
</feature>
<reference evidence="10" key="1">
    <citation type="journal article" date="2019" name="Int. J. Syst. Evol. Microbiol.">
        <title>The Global Catalogue of Microorganisms (GCM) 10K type strain sequencing project: providing services to taxonomists for standard genome sequencing and annotation.</title>
        <authorList>
            <consortium name="The Broad Institute Genomics Platform"/>
            <consortium name="The Broad Institute Genome Sequencing Center for Infectious Disease"/>
            <person name="Wu L."/>
            <person name="Ma J."/>
        </authorList>
    </citation>
    <scope>NUCLEOTIDE SEQUENCE [LARGE SCALE GENOMIC DNA]</scope>
    <source>
        <strain evidence="10">JCM 18015</strain>
    </source>
</reference>
<organism evidence="9 10">
    <name type="scientific">[Roseibacterium] beibuensis</name>
    <dbReference type="NCBI Taxonomy" id="1193142"/>
    <lineage>
        <taxon>Bacteria</taxon>
        <taxon>Pseudomonadati</taxon>
        <taxon>Pseudomonadota</taxon>
        <taxon>Alphaproteobacteria</taxon>
        <taxon>Rhodobacterales</taxon>
        <taxon>Roseobacteraceae</taxon>
        <taxon>Roseicyclus</taxon>
    </lineage>
</organism>
<accession>A0ABP9KRQ2</accession>
<evidence type="ECO:0000256" key="1">
    <source>
        <dbReference type="ARBA" id="ARBA00004429"/>
    </source>
</evidence>
<keyword evidence="6 7" id="KW-0472">Membrane</keyword>
<feature type="transmembrane region" description="Helical" evidence="7">
    <location>
        <begin position="248"/>
        <end position="268"/>
    </location>
</feature>
<dbReference type="RefSeq" id="WP_259547307.1">
    <property type="nucleotide sequence ID" value="NZ_BAABHW010000001.1"/>
</dbReference>
<keyword evidence="2" id="KW-1003">Cell membrane</keyword>
<evidence type="ECO:0000313" key="9">
    <source>
        <dbReference type="EMBL" id="GAA5064377.1"/>
    </source>
</evidence>
<evidence type="ECO:0000256" key="3">
    <source>
        <dbReference type="ARBA" id="ARBA00022519"/>
    </source>
</evidence>
<evidence type="ECO:0000313" key="10">
    <source>
        <dbReference type="Proteomes" id="UP001499910"/>
    </source>
</evidence>
<evidence type="ECO:0000259" key="8">
    <source>
        <dbReference type="Pfam" id="PF06808"/>
    </source>
</evidence>
<comment type="subcellular location">
    <subcellularLocation>
        <location evidence="1 7">Cell inner membrane</location>
        <topology evidence="1 7">Multi-pass membrane protein</topology>
    </subcellularLocation>
</comment>
<feature type="transmembrane region" description="Helical" evidence="7">
    <location>
        <begin position="315"/>
        <end position="337"/>
    </location>
</feature>
<dbReference type="NCBIfam" id="TIGR00786">
    <property type="entry name" value="dctM"/>
    <property type="match status" value="1"/>
</dbReference>
<evidence type="ECO:0000256" key="7">
    <source>
        <dbReference type="RuleBase" id="RU369079"/>
    </source>
</evidence>
<sequence length="433" mass="45476">MDAGSISLLVLLLLVGYLATGTVIFVSIICVSLISLAAFLDFDAHRLGATLTRIMIRSSSSWELSAIPLFVWMGEIVFRSSLISKMFRGLSPVVGRLPGGLLHTNVIGCALFAAVSGSSAATTATVGKITLGELRDRGYDERLSVGSLAGAGTLGLLIPPSIVMIIYGLLANVSIIQLFAAGLLPGFLIATIYSGYVAARCIVKPQLAPRDGVPEVSGRAILDLWPIVVLIIVVLGSIYTGWATPSESAAIGVATALALTAIHGELSFKLIRESLIAAVPISCMICSILVAAAFLSTAMGFLHIPQDIARLIGGLNLSAAQLLLLLAVFYVLLGLLLDGISITVMTLPIILPLILAAGIDPIWFGVFLVIMVELGQMTPPVGFNLFILQGMSGVPILRVASAALPFFALMCLGVLLLTLFPDIALWLPSVLFQ</sequence>
<evidence type="ECO:0000256" key="5">
    <source>
        <dbReference type="ARBA" id="ARBA00022989"/>
    </source>
</evidence>
<keyword evidence="3 7" id="KW-0997">Cell inner membrane</keyword>
<feature type="transmembrane region" description="Helical" evidence="7">
    <location>
        <begin position="220"/>
        <end position="242"/>
    </location>
</feature>
<comment type="caution">
    <text evidence="9">The sequence shown here is derived from an EMBL/GenBank/DDBJ whole genome shotgun (WGS) entry which is preliminary data.</text>
</comment>
<dbReference type="Proteomes" id="UP001499910">
    <property type="component" value="Unassembled WGS sequence"/>
</dbReference>
<comment type="similarity">
    <text evidence="7">Belongs to the TRAP transporter large permease family.</text>
</comment>
<keyword evidence="10" id="KW-1185">Reference proteome</keyword>
<dbReference type="InterPro" id="IPR010656">
    <property type="entry name" value="DctM"/>
</dbReference>
<keyword evidence="5 7" id="KW-1133">Transmembrane helix</keyword>
<proteinExistence type="inferred from homology"/>
<evidence type="ECO:0000256" key="2">
    <source>
        <dbReference type="ARBA" id="ARBA00022475"/>
    </source>
</evidence>
<protein>
    <recommendedName>
        <fullName evidence="7">TRAP transporter large permease protein</fullName>
    </recommendedName>
</protein>
<comment type="caution">
    <text evidence="7">Lacks conserved residue(s) required for the propagation of feature annotation.</text>
</comment>
<feature type="transmembrane region" description="Helical" evidence="7">
    <location>
        <begin position="175"/>
        <end position="199"/>
    </location>
</feature>
<dbReference type="PIRSF" id="PIRSF006066">
    <property type="entry name" value="HI0050"/>
    <property type="match status" value="1"/>
</dbReference>
<feature type="transmembrane region" description="Helical" evidence="7">
    <location>
        <begin position="102"/>
        <end position="127"/>
    </location>
</feature>
<evidence type="ECO:0000256" key="4">
    <source>
        <dbReference type="ARBA" id="ARBA00022692"/>
    </source>
</evidence>
<dbReference type="Pfam" id="PF06808">
    <property type="entry name" value="DctM"/>
    <property type="match status" value="1"/>
</dbReference>
<feature type="domain" description="TRAP C4-dicarboxylate transport system permease DctM subunit" evidence="8">
    <location>
        <begin position="12"/>
        <end position="422"/>
    </location>
</feature>
<dbReference type="PANTHER" id="PTHR33362:SF5">
    <property type="entry name" value="C4-DICARBOXYLATE TRAP TRANSPORTER LARGE PERMEASE PROTEIN DCTM"/>
    <property type="match status" value="1"/>
</dbReference>
<dbReference type="EMBL" id="BAABHW010000001">
    <property type="protein sequence ID" value="GAA5064377.1"/>
    <property type="molecule type" value="Genomic_DNA"/>
</dbReference>
<keyword evidence="4 7" id="KW-0812">Transmembrane</keyword>
<name>A0ABP9KRQ2_9RHOB</name>
<feature type="transmembrane region" description="Helical" evidence="7">
    <location>
        <begin position="407"/>
        <end position="427"/>
    </location>
</feature>
<keyword evidence="7" id="KW-0813">Transport</keyword>